<dbReference type="Proteomes" id="UP000001646">
    <property type="component" value="Unplaced"/>
</dbReference>
<evidence type="ECO:0000256" key="1">
    <source>
        <dbReference type="ARBA" id="ARBA00004556"/>
    </source>
</evidence>
<dbReference type="CDD" id="cd14505">
    <property type="entry name" value="CDKN3-like"/>
    <property type="match status" value="1"/>
</dbReference>
<dbReference type="GO" id="GO:0004722">
    <property type="term" value="F:protein serine/threonine phosphatase activity"/>
    <property type="evidence" value="ECO:0007669"/>
    <property type="project" value="UniProtKB-EC"/>
</dbReference>
<keyword evidence="18" id="KW-1185">Reference proteome</keyword>
<dbReference type="InterPro" id="IPR008425">
    <property type="entry name" value="CDK_inhib_3"/>
</dbReference>
<evidence type="ECO:0000256" key="5">
    <source>
        <dbReference type="ARBA" id="ARBA00022490"/>
    </source>
</evidence>
<feature type="domain" description="Tyrosine-protein phosphatase" evidence="15">
    <location>
        <begin position="39"/>
        <end position="205"/>
    </location>
</feature>
<evidence type="ECO:0000259" key="16">
    <source>
        <dbReference type="PROSITE" id="PS50056"/>
    </source>
</evidence>
<dbReference type="Pfam" id="PF05706">
    <property type="entry name" value="CDKN3"/>
    <property type="match status" value="1"/>
</dbReference>
<dbReference type="InterPro" id="IPR022778">
    <property type="entry name" value="CDKN3"/>
</dbReference>
<dbReference type="InterPro" id="IPR029021">
    <property type="entry name" value="Prot-tyrosine_phosphatase-like"/>
</dbReference>
<dbReference type="PROSITE" id="PS50056">
    <property type="entry name" value="TYR_PHOSPHATASE_2"/>
    <property type="match status" value="1"/>
</dbReference>
<evidence type="ECO:0000256" key="3">
    <source>
        <dbReference type="ARBA" id="ARBA00013064"/>
    </source>
</evidence>
<evidence type="ECO:0000256" key="2">
    <source>
        <dbReference type="ARBA" id="ARBA00009580"/>
    </source>
</evidence>
<keyword evidence="5" id="KW-0963">Cytoplasm</keyword>
<dbReference type="GO" id="GO:0051726">
    <property type="term" value="P:regulation of cell cycle"/>
    <property type="evidence" value="ECO:0007669"/>
    <property type="project" value="Ensembl"/>
</dbReference>
<dbReference type="SUPFAM" id="SSF52799">
    <property type="entry name" value="(Phosphotyrosine protein) phosphatases II"/>
    <property type="match status" value="1"/>
</dbReference>
<dbReference type="InterPro" id="IPR050561">
    <property type="entry name" value="PTP"/>
</dbReference>
<gene>
    <name evidence="17" type="primary">CDKN3</name>
</gene>
<evidence type="ECO:0000256" key="4">
    <source>
        <dbReference type="ARBA" id="ARBA00013081"/>
    </source>
</evidence>
<dbReference type="AlphaFoldDB" id="A0A803SZG4"/>
<evidence type="ECO:0000256" key="14">
    <source>
        <dbReference type="SAM" id="MobiDB-lite"/>
    </source>
</evidence>
<dbReference type="GO" id="GO:0004725">
    <property type="term" value="F:protein tyrosine phosphatase activity"/>
    <property type="evidence" value="ECO:0000318"/>
    <property type="project" value="GO_Central"/>
</dbReference>
<accession>A0A803SZG4</accession>
<dbReference type="EC" id="3.1.3.48" evidence="3"/>
<organism evidence="17 18">
    <name type="scientific">Anolis carolinensis</name>
    <name type="common">Green anole</name>
    <name type="synonym">American chameleon</name>
    <dbReference type="NCBI Taxonomy" id="28377"/>
    <lineage>
        <taxon>Eukaryota</taxon>
        <taxon>Metazoa</taxon>
        <taxon>Chordata</taxon>
        <taxon>Craniata</taxon>
        <taxon>Vertebrata</taxon>
        <taxon>Euteleostomi</taxon>
        <taxon>Lepidosauria</taxon>
        <taxon>Squamata</taxon>
        <taxon>Bifurcata</taxon>
        <taxon>Unidentata</taxon>
        <taxon>Episquamata</taxon>
        <taxon>Toxicofera</taxon>
        <taxon>Iguania</taxon>
        <taxon>Dactyloidae</taxon>
        <taxon>Anolis</taxon>
    </lineage>
</organism>
<proteinExistence type="inferred from homology"/>
<evidence type="ECO:0000256" key="10">
    <source>
        <dbReference type="ARBA" id="ARBA00067397"/>
    </source>
</evidence>
<dbReference type="GO" id="GO:0048471">
    <property type="term" value="C:perinuclear region of cytoplasm"/>
    <property type="evidence" value="ECO:0007669"/>
    <property type="project" value="UniProtKB-SubCell"/>
</dbReference>
<evidence type="ECO:0000256" key="7">
    <source>
        <dbReference type="ARBA" id="ARBA00022912"/>
    </source>
</evidence>
<dbReference type="Gene3D" id="3.90.190.10">
    <property type="entry name" value="Protein tyrosine phosphatase superfamily"/>
    <property type="match status" value="1"/>
</dbReference>
<keyword evidence="7" id="KW-0904">Protein phosphatase</keyword>
<dbReference type="PROSITE" id="PS50054">
    <property type="entry name" value="TYR_PHOSPHATASE_DUAL"/>
    <property type="match status" value="1"/>
</dbReference>
<protein>
    <recommendedName>
        <fullName evidence="10">Cyclin-dependent kinase inhibitor 3</fullName>
        <ecNumber evidence="4">3.1.3.16</ecNumber>
        <ecNumber evidence="3">3.1.3.48</ecNumber>
    </recommendedName>
    <alternativeName>
        <fullName evidence="12">CDK2-associated dual-specificity phosphatase</fullName>
    </alternativeName>
    <alternativeName>
        <fullName evidence="11">Kinase-associated phosphatase</fullName>
    </alternativeName>
</protein>
<dbReference type="EC" id="3.1.3.16" evidence="4"/>
<dbReference type="FunFam" id="3.90.190.10:FF:000046">
    <property type="entry name" value="Cyclin-dependent kinase inhibitor 3"/>
    <property type="match status" value="1"/>
</dbReference>
<dbReference type="PIRSF" id="PIRSF037322">
    <property type="entry name" value="CDKN3"/>
    <property type="match status" value="1"/>
</dbReference>
<evidence type="ECO:0000256" key="13">
    <source>
        <dbReference type="PIRSR" id="PIRSR037322-1"/>
    </source>
</evidence>
<comment type="subunit">
    <text evidence="9">Interacts with cyclin-dependent kinases such as CDK1, CDK2 and CDK3. Does not interact with CDK4. Interacts (via C-terminus) with phosphorylated CDK2 (via C-terminal helix). Interacts with MS4A3 (via C-terminus); the interaction enhances CDKN3 enzymatic activity.</text>
</comment>
<dbReference type="InParanoid" id="A0A803SZG4"/>
<dbReference type="PANTHER" id="PTHR23339">
    <property type="entry name" value="TYROSINE SPECIFIC PROTEIN PHOSPHATASE AND DUAL SPECIFICITY PROTEIN PHOSPHATASE"/>
    <property type="match status" value="1"/>
</dbReference>
<dbReference type="GO" id="GO:0005829">
    <property type="term" value="C:cytosol"/>
    <property type="evidence" value="ECO:0007669"/>
    <property type="project" value="Ensembl"/>
</dbReference>
<feature type="active site" description="Phosphocysteine intermediate" evidence="13">
    <location>
        <position position="144"/>
    </location>
</feature>
<evidence type="ECO:0000256" key="12">
    <source>
        <dbReference type="ARBA" id="ARBA00082005"/>
    </source>
</evidence>
<dbReference type="GeneTree" id="ENSGT00390000004717"/>
<dbReference type="InterPro" id="IPR003595">
    <property type="entry name" value="Tyr_Pase_cat"/>
</dbReference>
<sequence length="216" mass="24586">HQPPESDMTGLNANEFDSSDEEPSEKEETPFQVSWSVENKIWDRLPSLGLHLHCCRFKNIRRNLQKDIEELKSYGVQEIFVLCTRGELSKCRVPNLLAAYQDHGFIVHHHPIPDGEAPDFAQCSVILNELRSSLEYNRKTLIHCYGGLGRSCLIAACLLLQLFDSVSPQQALDSLRDLRGPGAIQTIKQYNYLHDFREILATHMLTEGLIARSISR</sequence>
<comment type="subcellular location">
    <subcellularLocation>
        <location evidence="1">Cytoplasm</location>
        <location evidence="1">Perinuclear region</location>
    </subcellularLocation>
</comment>
<evidence type="ECO:0000256" key="8">
    <source>
        <dbReference type="ARBA" id="ARBA00023306"/>
    </source>
</evidence>
<dbReference type="GO" id="GO:0005634">
    <property type="term" value="C:nucleus"/>
    <property type="evidence" value="ECO:0000318"/>
    <property type="project" value="GO_Central"/>
</dbReference>
<evidence type="ECO:0000256" key="11">
    <source>
        <dbReference type="ARBA" id="ARBA00080894"/>
    </source>
</evidence>
<evidence type="ECO:0000313" key="17">
    <source>
        <dbReference type="Ensembl" id="ENSACAP00000028354.1"/>
    </source>
</evidence>
<dbReference type="SMART" id="SM00404">
    <property type="entry name" value="PTPc_motif"/>
    <property type="match status" value="1"/>
</dbReference>
<dbReference type="Bgee" id="ENSACAG00000016565">
    <property type="expression patterns" value="Expressed in hindlimb bud and 8 other cell types or tissues"/>
</dbReference>
<keyword evidence="8" id="KW-0131">Cell cycle</keyword>
<keyword evidence="6" id="KW-0378">Hydrolase</keyword>
<comment type="similarity">
    <text evidence="2">Belongs to the protein-tyrosine phosphatase family.</text>
</comment>
<evidence type="ECO:0000313" key="18">
    <source>
        <dbReference type="Proteomes" id="UP000001646"/>
    </source>
</evidence>
<reference evidence="17" key="3">
    <citation type="submission" date="2025-09" db="UniProtKB">
        <authorList>
            <consortium name="Ensembl"/>
        </authorList>
    </citation>
    <scope>IDENTIFICATION</scope>
</reference>
<feature type="domain" description="Tyrosine specific protein phosphatases" evidence="16">
    <location>
        <begin position="124"/>
        <end position="191"/>
    </location>
</feature>
<evidence type="ECO:0000259" key="15">
    <source>
        <dbReference type="PROSITE" id="PS50054"/>
    </source>
</evidence>
<dbReference type="InterPro" id="IPR020422">
    <property type="entry name" value="TYR_PHOSPHATASE_DUAL_dom"/>
</dbReference>
<reference evidence="17" key="1">
    <citation type="submission" date="2009-12" db="EMBL/GenBank/DDBJ databases">
        <title>The Genome Sequence of Anolis carolinensis (Green Anole Lizard).</title>
        <authorList>
            <consortium name="The Genome Sequencing Platform"/>
            <person name="Di Palma F."/>
            <person name="Alfoldi J."/>
            <person name="Heiman D."/>
            <person name="Young S."/>
            <person name="Grabherr M."/>
            <person name="Johnson J."/>
            <person name="Lander E.S."/>
            <person name="Lindblad-Toh K."/>
        </authorList>
    </citation>
    <scope>NUCLEOTIDE SEQUENCE [LARGE SCALE GENOMIC DNA]</scope>
    <source>
        <strain evidence="17">JBL SC #1</strain>
    </source>
</reference>
<name>A0A803SZG4_ANOCA</name>
<reference evidence="17" key="2">
    <citation type="submission" date="2025-08" db="UniProtKB">
        <authorList>
            <consortium name="Ensembl"/>
        </authorList>
    </citation>
    <scope>IDENTIFICATION</scope>
</reference>
<evidence type="ECO:0000256" key="6">
    <source>
        <dbReference type="ARBA" id="ARBA00022801"/>
    </source>
</evidence>
<dbReference type="Ensembl" id="ENSACAT00000037960.1">
    <property type="protein sequence ID" value="ENSACAP00000028354.1"/>
    <property type="gene ID" value="ENSACAG00000016565.3"/>
</dbReference>
<dbReference type="InterPro" id="IPR000387">
    <property type="entry name" value="Tyr_Pase_dom"/>
</dbReference>
<evidence type="ECO:0000256" key="9">
    <source>
        <dbReference type="ARBA" id="ARBA00064980"/>
    </source>
</evidence>
<dbReference type="GO" id="GO:0005737">
    <property type="term" value="C:cytoplasm"/>
    <property type="evidence" value="ECO:0000318"/>
    <property type="project" value="GO_Central"/>
</dbReference>
<feature type="region of interest" description="Disordered" evidence="14">
    <location>
        <begin position="1"/>
        <end position="31"/>
    </location>
</feature>